<feature type="region of interest" description="Disordered" evidence="1">
    <location>
        <begin position="87"/>
        <end position="114"/>
    </location>
</feature>
<evidence type="ECO:0000256" key="1">
    <source>
        <dbReference type="SAM" id="MobiDB-lite"/>
    </source>
</evidence>
<proteinExistence type="predicted"/>
<feature type="compositionally biased region" description="Pro residues" evidence="1">
    <location>
        <begin position="258"/>
        <end position="267"/>
    </location>
</feature>
<feature type="compositionally biased region" description="Polar residues" evidence="1">
    <location>
        <begin position="104"/>
        <end position="114"/>
    </location>
</feature>
<name>A0ABS7IDZ3_9HYPH</name>
<feature type="compositionally biased region" description="Polar residues" evidence="1">
    <location>
        <begin position="278"/>
        <end position="290"/>
    </location>
</feature>
<sequence>MAILEAVFANKAGQTPQEVDRRRRMAQALIEAGAGGKPPSSGLELAGRLAMTLTGQYQAGKAERQDAANRAAASSLLTNALLGDGSAPSGQNNAIPAPGAANEMSGTAPGNSSYRDAIASIESDGSGGYSAVGPTHPKMGRALGRYQIMESNIGPWSQEALGRAVTPDEFLADPKLQDAIFDKKFGSYVSQYGPEGAAQAWFAGPGGVGKLDRRDSLGTSVADYTQKFSRALGGGQEVASLDPSVGMASRAPTQGPTLPAPELPPPTTVANQPPVASVPQQSSIIGSQVPGQPPQMVAQAQPNRRAQIAALLQNPYTQEIGQQMLMQEYQRQQDESDPLRQLQLQEAQIKIDQARNPPADYDYVKMEDGTIVRTSKRGGTPEVVFQGQPKPQAKPSAVQEYEYAREQGFPGTFQDWEASKKGGMSLQVDPNTGAVTFQQGGNIKPMTEGQSKDAVYSTRAQGALEKLNANADALLSFPETMASGLPIGGNYLLSPEYQQAQQAGKEFLQAILRKDTGAAITKEETEEYGSVYLPRPGDTKEVLEQKKVSRQRALEAIKAGMPPQAILAQEKALKATGDTAPVETPTSPLIDDLLKKYGTPQ</sequence>
<feature type="region of interest" description="Disordered" evidence="1">
    <location>
        <begin position="235"/>
        <end position="302"/>
    </location>
</feature>
<comment type="caution">
    <text evidence="2">The sequence shown here is derived from an EMBL/GenBank/DDBJ whole genome shotgun (WGS) entry which is preliminary data.</text>
</comment>
<evidence type="ECO:0000313" key="2">
    <source>
        <dbReference type="EMBL" id="MBX5089345.1"/>
    </source>
</evidence>
<evidence type="ECO:0000313" key="3">
    <source>
        <dbReference type="Proteomes" id="UP000770629"/>
    </source>
</evidence>
<accession>A0ABS7IDZ3</accession>
<dbReference type="RefSeq" id="WP_221119229.1">
    <property type="nucleotide sequence ID" value="NZ_JABDYF010000003.1"/>
</dbReference>
<evidence type="ECO:0008006" key="4">
    <source>
        <dbReference type="Google" id="ProtNLM"/>
    </source>
</evidence>
<organism evidence="2 3">
    <name type="scientific">Rhizobium lentis</name>
    <dbReference type="NCBI Taxonomy" id="1138194"/>
    <lineage>
        <taxon>Bacteria</taxon>
        <taxon>Pseudomonadati</taxon>
        <taxon>Pseudomonadota</taxon>
        <taxon>Alphaproteobacteria</taxon>
        <taxon>Hyphomicrobiales</taxon>
        <taxon>Rhizobiaceae</taxon>
        <taxon>Rhizobium/Agrobacterium group</taxon>
        <taxon>Rhizobium</taxon>
    </lineage>
</organism>
<dbReference type="Proteomes" id="UP000770629">
    <property type="component" value="Unassembled WGS sequence"/>
</dbReference>
<gene>
    <name evidence="2" type="ORF">HJB60_09195</name>
</gene>
<dbReference type="EMBL" id="JABDYF010000003">
    <property type="protein sequence ID" value="MBX5089345.1"/>
    <property type="molecule type" value="Genomic_DNA"/>
</dbReference>
<reference evidence="2 3" key="1">
    <citation type="submission" date="2020-04" db="EMBL/GenBank/DDBJ databases">
        <title>Global-level population genomics: horizontal gene transfer, symbiosis and evolution in Rhizobia.</title>
        <authorList>
            <person name="Gai Y."/>
        </authorList>
    </citation>
    <scope>NUCLEOTIDE SEQUENCE [LARGE SCALE GENOMIC DNA]</scope>
    <source>
        <strain evidence="2 3">BLR33</strain>
    </source>
</reference>
<protein>
    <recommendedName>
        <fullName evidence="4">Phage tail lysozyme domain-containing protein</fullName>
    </recommendedName>
</protein>
<keyword evidence="3" id="KW-1185">Reference proteome</keyword>
<feature type="region of interest" description="Disordered" evidence="1">
    <location>
        <begin position="374"/>
        <end position="394"/>
    </location>
</feature>